<sequence length="77" mass="9023">MLMSHANFGELLADQWRTEMGIDVSLQSFQKALIPWNQNVFGYVEKKKHIILARLNGIQKSPTYPHSQYLCRLEFKL</sequence>
<proteinExistence type="predicted"/>
<evidence type="ECO:0000313" key="1">
    <source>
        <dbReference type="EMBL" id="KAK4253809.1"/>
    </source>
</evidence>
<organism evidence="1 2">
    <name type="scientific">Acacia crassicarpa</name>
    <name type="common">northern wattle</name>
    <dbReference type="NCBI Taxonomy" id="499986"/>
    <lineage>
        <taxon>Eukaryota</taxon>
        <taxon>Viridiplantae</taxon>
        <taxon>Streptophyta</taxon>
        <taxon>Embryophyta</taxon>
        <taxon>Tracheophyta</taxon>
        <taxon>Spermatophyta</taxon>
        <taxon>Magnoliopsida</taxon>
        <taxon>eudicotyledons</taxon>
        <taxon>Gunneridae</taxon>
        <taxon>Pentapetalae</taxon>
        <taxon>rosids</taxon>
        <taxon>fabids</taxon>
        <taxon>Fabales</taxon>
        <taxon>Fabaceae</taxon>
        <taxon>Caesalpinioideae</taxon>
        <taxon>mimosoid clade</taxon>
        <taxon>Acacieae</taxon>
        <taxon>Acacia</taxon>
    </lineage>
</organism>
<reference evidence="1" key="1">
    <citation type="submission" date="2023-10" db="EMBL/GenBank/DDBJ databases">
        <title>Chromosome-level genome of the transformable northern wattle, Acacia crassicarpa.</title>
        <authorList>
            <person name="Massaro I."/>
            <person name="Sinha N.R."/>
            <person name="Poethig S."/>
            <person name="Leichty A.R."/>
        </authorList>
    </citation>
    <scope>NUCLEOTIDE SEQUENCE</scope>
    <source>
        <strain evidence="1">Acra3RX</strain>
        <tissue evidence="1">Leaf</tissue>
    </source>
</reference>
<dbReference type="EMBL" id="JAWXYG010000015">
    <property type="protein sequence ID" value="KAK4253809.1"/>
    <property type="molecule type" value="Genomic_DNA"/>
</dbReference>
<keyword evidence="2" id="KW-1185">Reference proteome</keyword>
<name>A0AAE1M6N7_9FABA</name>
<dbReference type="Proteomes" id="UP001293593">
    <property type="component" value="Unassembled WGS sequence"/>
</dbReference>
<dbReference type="AlphaFoldDB" id="A0AAE1M6N7"/>
<evidence type="ECO:0000313" key="2">
    <source>
        <dbReference type="Proteomes" id="UP001293593"/>
    </source>
</evidence>
<protein>
    <submittedName>
        <fullName evidence="1">Uncharacterized protein</fullName>
    </submittedName>
</protein>
<comment type="caution">
    <text evidence="1">The sequence shown here is derived from an EMBL/GenBank/DDBJ whole genome shotgun (WGS) entry which is preliminary data.</text>
</comment>
<accession>A0AAE1M6N7</accession>
<gene>
    <name evidence="1" type="ORF">QN277_010436</name>
</gene>